<gene>
    <name evidence="2" type="ORF">HY220_01725</name>
</gene>
<proteinExistence type="predicted"/>
<organism evidence="2 3">
    <name type="scientific">Candidatus Sungiibacteriota bacterium</name>
    <dbReference type="NCBI Taxonomy" id="2750080"/>
    <lineage>
        <taxon>Bacteria</taxon>
        <taxon>Candidatus Sungiibacteriota</taxon>
    </lineage>
</organism>
<keyword evidence="1" id="KW-1133">Transmembrane helix</keyword>
<accession>A0A9D6LRG3</accession>
<evidence type="ECO:0000313" key="3">
    <source>
        <dbReference type="Proteomes" id="UP000808388"/>
    </source>
</evidence>
<comment type="caution">
    <text evidence="2">The sequence shown here is derived from an EMBL/GenBank/DDBJ whole genome shotgun (WGS) entry which is preliminary data.</text>
</comment>
<dbReference type="Proteomes" id="UP000808388">
    <property type="component" value="Unassembled WGS sequence"/>
</dbReference>
<evidence type="ECO:0000313" key="2">
    <source>
        <dbReference type="EMBL" id="MBI3627452.1"/>
    </source>
</evidence>
<evidence type="ECO:0000256" key="1">
    <source>
        <dbReference type="SAM" id="Phobius"/>
    </source>
</evidence>
<protein>
    <submittedName>
        <fullName evidence="2">Uncharacterized protein</fullName>
    </submittedName>
</protein>
<feature type="transmembrane region" description="Helical" evidence="1">
    <location>
        <begin position="20"/>
        <end position="42"/>
    </location>
</feature>
<sequence length="175" mass="19893">MNPIDYYSVFIDYLYNLPWGLIYFFVQVLGLLIFLWALYWYISTVKKMHRLSVTDVAPEIIDEPRTLPPEIVAQPWLEIQAKMASANPADWSIAVIQADGVLDQILKTSGYIGDTIGDRLKQIDASELASIDDVWKAHKIRNRLAHGGTGALDRREAEMAIAGYRSAFQELNYID</sequence>
<dbReference type="AlphaFoldDB" id="A0A9D6LRG3"/>
<dbReference type="EMBL" id="JACQCQ010000007">
    <property type="protein sequence ID" value="MBI3627452.1"/>
    <property type="molecule type" value="Genomic_DNA"/>
</dbReference>
<keyword evidence="1" id="KW-0472">Membrane</keyword>
<reference evidence="2" key="1">
    <citation type="submission" date="2020-07" db="EMBL/GenBank/DDBJ databases">
        <title>Huge and variable diversity of episymbiotic CPR bacteria and DPANN archaea in groundwater ecosystems.</title>
        <authorList>
            <person name="He C.Y."/>
            <person name="Keren R."/>
            <person name="Whittaker M."/>
            <person name="Farag I.F."/>
            <person name="Doudna J."/>
            <person name="Cate J.H.D."/>
            <person name="Banfield J.F."/>
        </authorList>
    </citation>
    <scope>NUCLEOTIDE SEQUENCE</scope>
    <source>
        <strain evidence="2">NC_groundwater_972_Pr1_S-0.2um_49_27</strain>
    </source>
</reference>
<name>A0A9D6LRG3_9BACT</name>
<keyword evidence="1" id="KW-0812">Transmembrane</keyword>